<dbReference type="PROSITE" id="PS50041">
    <property type="entry name" value="C_TYPE_LECTIN_2"/>
    <property type="match status" value="1"/>
</dbReference>
<dbReference type="PROSITE" id="PS50948">
    <property type="entry name" value="PAN"/>
    <property type="match status" value="1"/>
</dbReference>
<comment type="caution">
    <text evidence="4">The sequence shown here is derived from an EMBL/GenBank/DDBJ whole genome shotgun (WGS) entry which is preliminary data.</text>
</comment>
<dbReference type="EMBL" id="JAZGQO010000010">
    <property type="protein sequence ID" value="KAK6176987.1"/>
    <property type="molecule type" value="Genomic_DNA"/>
</dbReference>
<reference evidence="4 5" key="1">
    <citation type="submission" date="2024-01" db="EMBL/GenBank/DDBJ databases">
        <title>The genome of the rayed Mediterranean limpet Patella caerulea (Linnaeus, 1758).</title>
        <authorList>
            <person name="Anh-Thu Weber A."/>
            <person name="Halstead-Nussloch G."/>
        </authorList>
    </citation>
    <scope>NUCLEOTIDE SEQUENCE [LARGE SCALE GENOMIC DNA]</scope>
    <source>
        <strain evidence="4">AATW-2023a</strain>
        <tissue evidence="4">Whole specimen</tissue>
    </source>
</reference>
<name>A0AAN8JGJ2_PATCE</name>
<dbReference type="InterPro" id="IPR016186">
    <property type="entry name" value="C-type_lectin-like/link_sf"/>
</dbReference>
<dbReference type="Gene3D" id="3.10.100.10">
    <property type="entry name" value="Mannose-Binding Protein A, subunit A"/>
    <property type="match status" value="1"/>
</dbReference>
<accession>A0AAN8JGJ2</accession>
<dbReference type="SMART" id="SM00034">
    <property type="entry name" value="CLECT"/>
    <property type="match status" value="1"/>
</dbReference>
<evidence type="ECO:0000313" key="4">
    <source>
        <dbReference type="EMBL" id="KAK6176987.1"/>
    </source>
</evidence>
<dbReference type="InterPro" id="IPR003609">
    <property type="entry name" value="Pan_app"/>
</dbReference>
<dbReference type="AlphaFoldDB" id="A0AAN8JGJ2"/>
<dbReference type="InterPro" id="IPR001304">
    <property type="entry name" value="C-type_lectin-like"/>
</dbReference>
<sequence length="242" mass="27111">MSRYKDKVLVVRGLIWISAIILASSTCPERVWKKIPLADKFLDGITSETSVPSLKDCAKKCTETDNCKSFGFNTALTKCYLYDVLIWAGGQGADVAGMVYYWALKKRCPTNIGYTLDSTGSMCAKYFSDGKTWENAMRTCDTHDGHLFLVESPFKKDLMLNLIQNSSSTYIYLGATDVNKEGDWKWLNGVIIPTSTPSDWIPNRPDNYGDSQHCIVFKKGSDGLDDRDCTETTPFICEIPIE</sequence>
<evidence type="ECO:0000259" key="3">
    <source>
        <dbReference type="PROSITE" id="PS50948"/>
    </source>
</evidence>
<organism evidence="4 5">
    <name type="scientific">Patella caerulea</name>
    <name type="common">Rayed Mediterranean limpet</name>
    <dbReference type="NCBI Taxonomy" id="87958"/>
    <lineage>
        <taxon>Eukaryota</taxon>
        <taxon>Metazoa</taxon>
        <taxon>Spiralia</taxon>
        <taxon>Lophotrochozoa</taxon>
        <taxon>Mollusca</taxon>
        <taxon>Gastropoda</taxon>
        <taxon>Patellogastropoda</taxon>
        <taxon>Patelloidea</taxon>
        <taxon>Patellidae</taxon>
        <taxon>Patella</taxon>
    </lineage>
</organism>
<dbReference type="SUPFAM" id="SSF57414">
    <property type="entry name" value="Hairpin loop containing domain-like"/>
    <property type="match status" value="1"/>
</dbReference>
<dbReference type="PROSITE" id="PS00615">
    <property type="entry name" value="C_TYPE_LECTIN_1"/>
    <property type="match status" value="1"/>
</dbReference>
<gene>
    <name evidence="4" type="ORF">SNE40_015183</name>
</gene>
<dbReference type="InterPro" id="IPR050801">
    <property type="entry name" value="Ca-Dep_Lectins_ImmuneDev"/>
</dbReference>
<dbReference type="PANTHER" id="PTHR22801:SF63">
    <property type="entry name" value="C-TYPE LECTIN DOMAIN-CONTAINING PROTEIN"/>
    <property type="match status" value="1"/>
</dbReference>
<evidence type="ECO:0000313" key="5">
    <source>
        <dbReference type="Proteomes" id="UP001347796"/>
    </source>
</evidence>
<proteinExistence type="predicted"/>
<evidence type="ECO:0008006" key="6">
    <source>
        <dbReference type="Google" id="ProtNLM"/>
    </source>
</evidence>
<dbReference type="InterPro" id="IPR016187">
    <property type="entry name" value="CTDL_fold"/>
</dbReference>
<feature type="domain" description="C-type lectin" evidence="2">
    <location>
        <begin position="119"/>
        <end position="238"/>
    </location>
</feature>
<dbReference type="InterPro" id="IPR018378">
    <property type="entry name" value="C-type_lectin_CS"/>
</dbReference>
<evidence type="ECO:0000256" key="1">
    <source>
        <dbReference type="ARBA" id="ARBA00023157"/>
    </source>
</evidence>
<dbReference type="Proteomes" id="UP001347796">
    <property type="component" value="Unassembled WGS sequence"/>
</dbReference>
<keyword evidence="5" id="KW-1185">Reference proteome</keyword>
<protein>
    <recommendedName>
        <fullName evidence="6">C-type lectin</fullName>
    </recommendedName>
</protein>
<dbReference type="Pfam" id="PF00024">
    <property type="entry name" value="PAN_1"/>
    <property type="match status" value="1"/>
</dbReference>
<evidence type="ECO:0000259" key="2">
    <source>
        <dbReference type="PROSITE" id="PS50041"/>
    </source>
</evidence>
<feature type="domain" description="Apple" evidence="3">
    <location>
        <begin position="27"/>
        <end position="108"/>
    </location>
</feature>
<dbReference type="Gene3D" id="3.50.4.10">
    <property type="entry name" value="Hepatocyte Growth Factor"/>
    <property type="match status" value="1"/>
</dbReference>
<dbReference type="CDD" id="cd00037">
    <property type="entry name" value="CLECT"/>
    <property type="match status" value="1"/>
</dbReference>
<dbReference type="SUPFAM" id="SSF56436">
    <property type="entry name" value="C-type lectin-like"/>
    <property type="match status" value="1"/>
</dbReference>
<dbReference type="Pfam" id="PF00059">
    <property type="entry name" value="Lectin_C"/>
    <property type="match status" value="1"/>
</dbReference>
<dbReference type="PANTHER" id="PTHR22801">
    <property type="entry name" value="LITHOSTATHINE"/>
    <property type="match status" value="1"/>
</dbReference>
<keyword evidence="1" id="KW-1015">Disulfide bond</keyword>